<evidence type="ECO:0000256" key="2">
    <source>
        <dbReference type="SAM" id="SignalP"/>
    </source>
</evidence>
<dbReference type="AlphaFoldDB" id="A0A560DPN2"/>
<keyword evidence="2" id="KW-0732">Signal</keyword>
<dbReference type="STRING" id="1803665.GCA_001641335_07935"/>
<keyword evidence="4" id="KW-1185">Reference proteome</keyword>
<evidence type="ECO:0000313" key="3">
    <source>
        <dbReference type="EMBL" id="TWA99065.1"/>
    </source>
</evidence>
<feature type="chain" id="PRO_5022200694" description="UrcA family protein" evidence="2">
    <location>
        <begin position="23"/>
        <end position="113"/>
    </location>
</feature>
<gene>
    <name evidence="3" type="ORF">FBZ96_10433</name>
</gene>
<feature type="region of interest" description="Disordered" evidence="1">
    <location>
        <begin position="94"/>
        <end position="113"/>
    </location>
</feature>
<comment type="caution">
    <text evidence="3">The sequence shown here is derived from an EMBL/GenBank/DDBJ whole genome shotgun (WGS) entry which is preliminary data.</text>
</comment>
<evidence type="ECO:0000313" key="4">
    <source>
        <dbReference type="Proteomes" id="UP000319949"/>
    </source>
</evidence>
<sequence length="113" mass="12021">MHLLRFAICTFGLLAGLGSAMASPGAAAPASEEPTQEDCNVAVAEARALAAALPSDHLSRYFAERHLHQALVEAGNGEFDECVDMAARASDEVRERRHELAPGEKLKVLGAHE</sequence>
<name>A0A560DPN2_9BRAD</name>
<dbReference type="OrthoDB" id="8242887at2"/>
<dbReference type="RefSeq" id="WP_145662592.1">
    <property type="nucleotide sequence ID" value="NZ_VITK01000004.1"/>
</dbReference>
<feature type="signal peptide" evidence="2">
    <location>
        <begin position="1"/>
        <end position="22"/>
    </location>
</feature>
<reference evidence="3 4" key="1">
    <citation type="submission" date="2019-06" db="EMBL/GenBank/DDBJ databases">
        <title>Genomic Encyclopedia of Type Strains, Phase IV (KMG-V): Genome sequencing to study the core and pangenomes of soil and plant-associated prokaryotes.</title>
        <authorList>
            <person name="Whitman W."/>
        </authorList>
    </citation>
    <scope>NUCLEOTIDE SEQUENCE [LARGE SCALE GENOMIC DNA]</scope>
    <source>
        <strain evidence="3 4">BR 510</strain>
    </source>
</reference>
<dbReference type="EMBL" id="VITK01000004">
    <property type="protein sequence ID" value="TWA99065.1"/>
    <property type="molecule type" value="Genomic_DNA"/>
</dbReference>
<protein>
    <recommendedName>
        <fullName evidence="5">UrcA family protein</fullName>
    </recommendedName>
</protein>
<evidence type="ECO:0000256" key="1">
    <source>
        <dbReference type="SAM" id="MobiDB-lite"/>
    </source>
</evidence>
<proteinExistence type="predicted"/>
<evidence type="ECO:0008006" key="5">
    <source>
        <dbReference type="Google" id="ProtNLM"/>
    </source>
</evidence>
<accession>A0A560DPN2</accession>
<dbReference type="Proteomes" id="UP000319949">
    <property type="component" value="Unassembled WGS sequence"/>
</dbReference>
<organism evidence="3 4">
    <name type="scientific">Bradyrhizobium stylosanthis</name>
    <dbReference type="NCBI Taxonomy" id="1803665"/>
    <lineage>
        <taxon>Bacteria</taxon>
        <taxon>Pseudomonadati</taxon>
        <taxon>Pseudomonadota</taxon>
        <taxon>Alphaproteobacteria</taxon>
        <taxon>Hyphomicrobiales</taxon>
        <taxon>Nitrobacteraceae</taxon>
        <taxon>Bradyrhizobium</taxon>
    </lineage>
</organism>